<evidence type="ECO:0000313" key="8">
    <source>
        <dbReference type="Proteomes" id="UP000182719"/>
    </source>
</evidence>
<dbReference type="GO" id="GO:0000455">
    <property type="term" value="P:enzyme-directed rRNA pseudouridine synthesis"/>
    <property type="evidence" value="ECO:0007669"/>
    <property type="project" value="TreeGrafter"/>
</dbReference>
<dbReference type="Gene3D" id="3.30.2350.10">
    <property type="entry name" value="Pseudouridine synthase"/>
    <property type="match status" value="1"/>
</dbReference>
<dbReference type="InterPro" id="IPR050188">
    <property type="entry name" value="RluA_PseudoU_synthase"/>
</dbReference>
<keyword evidence="3" id="KW-0694">RNA-binding</keyword>
<dbReference type="Pfam" id="PF00849">
    <property type="entry name" value="PseudoU_synth_2"/>
    <property type="match status" value="1"/>
</dbReference>
<dbReference type="EC" id="5.4.99.-" evidence="4"/>
<dbReference type="PANTHER" id="PTHR21600">
    <property type="entry name" value="MITOCHONDRIAL RNA PSEUDOURIDINE SYNTHASE"/>
    <property type="match status" value="1"/>
</dbReference>
<accession>A0A1H7G5T6</accession>
<dbReference type="InterPro" id="IPR006225">
    <property type="entry name" value="PsdUridine_synth_RluC/D"/>
</dbReference>
<dbReference type="InterPro" id="IPR006145">
    <property type="entry name" value="PsdUridine_synth_RsuA/RluA"/>
</dbReference>
<evidence type="ECO:0000259" key="6">
    <source>
        <dbReference type="Pfam" id="PF00849"/>
    </source>
</evidence>
<dbReference type="AlphaFoldDB" id="A0A1H7G5T6"/>
<dbReference type="Proteomes" id="UP000182719">
    <property type="component" value="Unassembled WGS sequence"/>
</dbReference>
<dbReference type="NCBIfam" id="TIGR00005">
    <property type="entry name" value="rluA_subfam"/>
    <property type="match status" value="1"/>
</dbReference>
<feature type="domain" description="Pseudouridine synthase RsuA/RluA-like" evidence="6">
    <location>
        <begin position="91"/>
        <end position="236"/>
    </location>
</feature>
<feature type="region of interest" description="Disordered" evidence="5">
    <location>
        <begin position="302"/>
        <end position="324"/>
    </location>
</feature>
<feature type="active site" evidence="2">
    <location>
        <position position="132"/>
    </location>
</feature>
<keyword evidence="4" id="KW-0413">Isomerase</keyword>
<feature type="region of interest" description="Disordered" evidence="5">
    <location>
        <begin position="166"/>
        <end position="195"/>
    </location>
</feature>
<evidence type="ECO:0000256" key="4">
    <source>
        <dbReference type="RuleBase" id="RU362028"/>
    </source>
</evidence>
<evidence type="ECO:0000256" key="5">
    <source>
        <dbReference type="SAM" id="MobiDB-lite"/>
    </source>
</evidence>
<evidence type="ECO:0000256" key="3">
    <source>
        <dbReference type="PROSITE-ProRule" id="PRU00182"/>
    </source>
</evidence>
<keyword evidence="8" id="KW-1185">Reference proteome</keyword>
<organism evidence="7 8">
    <name type="scientific">Stigmatella aurantiaca</name>
    <dbReference type="NCBI Taxonomy" id="41"/>
    <lineage>
        <taxon>Bacteria</taxon>
        <taxon>Pseudomonadati</taxon>
        <taxon>Myxococcota</taxon>
        <taxon>Myxococcia</taxon>
        <taxon>Myxococcales</taxon>
        <taxon>Cystobacterineae</taxon>
        <taxon>Archangiaceae</taxon>
        <taxon>Stigmatella</taxon>
    </lineage>
</organism>
<dbReference type="PANTHER" id="PTHR21600:SF87">
    <property type="entry name" value="RNA PSEUDOURIDYLATE SYNTHASE DOMAIN-CONTAINING PROTEIN 1"/>
    <property type="match status" value="1"/>
</dbReference>
<dbReference type="SUPFAM" id="SSF55120">
    <property type="entry name" value="Pseudouridine synthase"/>
    <property type="match status" value="1"/>
</dbReference>
<comment type="catalytic activity">
    <reaction evidence="4">
        <text>a uridine in RNA = a pseudouridine in RNA</text>
        <dbReference type="Rhea" id="RHEA:48348"/>
        <dbReference type="Rhea" id="RHEA-COMP:12068"/>
        <dbReference type="Rhea" id="RHEA-COMP:12069"/>
        <dbReference type="ChEBI" id="CHEBI:65314"/>
        <dbReference type="ChEBI" id="CHEBI:65315"/>
    </reaction>
</comment>
<reference evidence="8" key="1">
    <citation type="submission" date="2016-10" db="EMBL/GenBank/DDBJ databases">
        <authorList>
            <person name="Varghese N."/>
            <person name="Submissions S."/>
        </authorList>
    </citation>
    <scope>NUCLEOTIDE SEQUENCE [LARGE SCALE GENOMIC DNA]</scope>
    <source>
        <strain evidence="8">DSM 17044</strain>
    </source>
</reference>
<evidence type="ECO:0000313" key="7">
    <source>
        <dbReference type="EMBL" id="SEK32162.1"/>
    </source>
</evidence>
<dbReference type="RefSeq" id="WP_075004564.1">
    <property type="nucleotide sequence ID" value="NZ_FOAP01000001.1"/>
</dbReference>
<dbReference type="CDD" id="cd02869">
    <property type="entry name" value="PseudoU_synth_RluA_like"/>
    <property type="match status" value="1"/>
</dbReference>
<gene>
    <name evidence="7" type="ORF">SAMN05444354_101279</name>
</gene>
<dbReference type="EMBL" id="FOAP01000001">
    <property type="protein sequence ID" value="SEK32162.1"/>
    <property type="molecule type" value="Genomic_DNA"/>
</dbReference>
<dbReference type="GO" id="GO:0009982">
    <property type="term" value="F:pseudouridine synthase activity"/>
    <property type="evidence" value="ECO:0007669"/>
    <property type="project" value="InterPro"/>
</dbReference>
<sequence length="324" mass="33802">MKRRTFQAEGALVGRPVVEAVAAQLGVPAAEALGLVEAGAVYLAGRRCREPGARLRAGQVVAVVLEEGGRSPLEALAPPPALVILFEDKELIAVDKPVGINAQPTEGRTGGSLVDLVSERLGRPAGLVHRLDRETSGVTVFGKTPQATTALAEEFREGRARKRYVAATGPGLPPSGTVDLPLSRDPSRPGRWRASRTANGVPALTAFRTVYAGADFCLVELLPQTGRTHQLRAHLTSLGMPILGDARYGGAAQAGGLPAGRCLLHAQGLELAHPRTGKPLRLEAPLPGDLQAFFTAAKVAPPEGPLPVLTPRTGNPSPPPTPGR</sequence>
<dbReference type="InterPro" id="IPR020103">
    <property type="entry name" value="PsdUridine_synth_cat_dom_sf"/>
</dbReference>
<proteinExistence type="inferred from homology"/>
<dbReference type="GO" id="GO:0003723">
    <property type="term" value="F:RNA binding"/>
    <property type="evidence" value="ECO:0007669"/>
    <property type="project" value="UniProtKB-KW"/>
</dbReference>
<comment type="function">
    <text evidence="4">Responsible for synthesis of pseudouridine from uracil.</text>
</comment>
<protein>
    <recommendedName>
        <fullName evidence="4">Pseudouridine synthase</fullName>
        <ecNumber evidence="4">5.4.99.-</ecNumber>
    </recommendedName>
</protein>
<evidence type="ECO:0000256" key="2">
    <source>
        <dbReference type="PIRSR" id="PIRSR606225-1"/>
    </source>
</evidence>
<dbReference type="PROSITE" id="PS50889">
    <property type="entry name" value="S4"/>
    <property type="match status" value="1"/>
</dbReference>
<name>A0A1H7G5T6_STIAU</name>
<evidence type="ECO:0000256" key="1">
    <source>
        <dbReference type="ARBA" id="ARBA00010876"/>
    </source>
</evidence>
<dbReference type="GO" id="GO:0140098">
    <property type="term" value="F:catalytic activity, acting on RNA"/>
    <property type="evidence" value="ECO:0007669"/>
    <property type="project" value="UniProtKB-ARBA"/>
</dbReference>
<comment type="similarity">
    <text evidence="1 4">Belongs to the pseudouridine synthase RluA family.</text>
</comment>
<dbReference type="OrthoDB" id="128480at2"/>